<dbReference type="GO" id="GO:0003937">
    <property type="term" value="F:IMP cyclohydrolase activity"/>
    <property type="evidence" value="ECO:0007669"/>
    <property type="project" value="UniProtKB-UniRule"/>
</dbReference>
<dbReference type="PIRSF" id="PIRSF000414">
    <property type="entry name" value="AICARFT_IMPCHas"/>
    <property type="match status" value="1"/>
</dbReference>
<dbReference type="InterPro" id="IPR002695">
    <property type="entry name" value="PurH-like"/>
</dbReference>
<reference evidence="12 13" key="1">
    <citation type="submission" date="2013-01" db="EMBL/GenBank/DDBJ databases">
        <title>The Genome Sequence of Clostridium colicanis 209318.</title>
        <authorList>
            <consortium name="The Broad Institute Genome Sequencing Platform"/>
            <person name="Earl A."/>
            <person name="Ward D."/>
            <person name="Feldgarden M."/>
            <person name="Gevers D."/>
            <person name="Courvalin P."/>
            <person name="Lambert T."/>
            <person name="Walker B."/>
            <person name="Young S.K."/>
            <person name="Zeng Q."/>
            <person name="Gargeya S."/>
            <person name="Fitzgerald M."/>
            <person name="Haas B."/>
            <person name="Abouelleil A."/>
            <person name="Alvarado L."/>
            <person name="Arachchi H.M."/>
            <person name="Berlin A.M."/>
            <person name="Chapman S.B."/>
            <person name="Dewar J."/>
            <person name="Goldberg J."/>
            <person name="Griggs A."/>
            <person name="Gujja S."/>
            <person name="Hansen M."/>
            <person name="Howarth C."/>
            <person name="Imamovic A."/>
            <person name="Larimer J."/>
            <person name="McCowan C."/>
            <person name="Murphy C."/>
            <person name="Neiman D."/>
            <person name="Pearson M."/>
            <person name="Priest M."/>
            <person name="Roberts A."/>
            <person name="Saif S."/>
            <person name="Shea T."/>
            <person name="Sisk P."/>
            <person name="Sykes S."/>
            <person name="Wortman J."/>
            <person name="Nusbaum C."/>
            <person name="Birren B."/>
        </authorList>
    </citation>
    <scope>NUCLEOTIDE SEQUENCE [LARGE SCALE GENOMIC DNA]</scope>
    <source>
        <strain evidence="12 13">209318</strain>
    </source>
</reference>
<sequence>MKKRALISVFDKDGVLELAKFLEERDVEIISTGGTFKYLKENGVSVIEVNEVTNFPEMLDGRVKTLHPLIHAGILAIRDKEDHMNTLKERNINTIDYVVVNLYPFFDKVREDLTFEEKIEFIDIGGPTMLRSSAKNFRDVVVLSDKNDYKRVMDEISENGEVSFKLRKILAGKVFNLTNAYDATISNFLLEGEEEYPEYLSISYKKKQNLRYGENPHQSAAYYSSNEFDGAMNSFEILNGKELSYNNIKDLDIAWKVCNEFKEIACCALKHNTPCGVAIGDSVFEVYKKAHDADPISIFGGIVAINREVDEETALEMSKIFLEVVAAPSFTNEALEVLKKKKNLRVIKCNEKQNAKKFMVTVDGGILVQEEDLKLKNEMNVVTEKQPTESELRDMEFGMKVVKYVKSNAIVAIKDGVAIGIGGGQVNRIWATTEALERGKGATVLASDAFFPFRDCVDEAAKYGIKGIIQPGGSIRDEESIVACNEHGISMVFTGVRHFKH</sequence>
<dbReference type="SUPFAM" id="SSF52335">
    <property type="entry name" value="Methylglyoxal synthase-like"/>
    <property type="match status" value="1"/>
</dbReference>
<evidence type="ECO:0000256" key="6">
    <source>
        <dbReference type="ARBA" id="ARBA00022801"/>
    </source>
</evidence>
<dbReference type="NCBIfam" id="NF002049">
    <property type="entry name" value="PRK00881.1"/>
    <property type="match status" value="1"/>
</dbReference>
<dbReference type="GO" id="GO:0005829">
    <property type="term" value="C:cytosol"/>
    <property type="evidence" value="ECO:0007669"/>
    <property type="project" value="TreeGrafter"/>
</dbReference>
<name>N9Y143_9CLOT</name>
<dbReference type="RefSeq" id="WP_002597303.1">
    <property type="nucleotide sequence ID" value="NZ_KB850956.1"/>
</dbReference>
<proteinExistence type="inferred from homology"/>
<keyword evidence="13" id="KW-1185">Reference proteome</keyword>
<dbReference type="Gene3D" id="3.40.50.1380">
    <property type="entry name" value="Methylglyoxal synthase-like domain"/>
    <property type="match status" value="1"/>
</dbReference>
<comment type="domain">
    <text evidence="10">The IMP cyclohydrolase activity resides in the N-terminal region.</text>
</comment>
<dbReference type="HOGENOM" id="CLU_016316_5_2_9"/>
<evidence type="ECO:0000256" key="4">
    <source>
        <dbReference type="ARBA" id="ARBA00022679"/>
    </source>
</evidence>
<dbReference type="SUPFAM" id="SSF53927">
    <property type="entry name" value="Cytidine deaminase-like"/>
    <property type="match status" value="1"/>
</dbReference>
<evidence type="ECO:0000256" key="5">
    <source>
        <dbReference type="ARBA" id="ARBA00022755"/>
    </source>
</evidence>
<comment type="similarity">
    <text evidence="3 10">Belongs to the PurH family.</text>
</comment>
<dbReference type="NCBIfam" id="TIGR00355">
    <property type="entry name" value="purH"/>
    <property type="match status" value="1"/>
</dbReference>
<accession>N9Y143</accession>
<comment type="catalytic activity">
    <reaction evidence="8 10">
        <text>(6R)-10-formyltetrahydrofolate + 5-amino-1-(5-phospho-beta-D-ribosyl)imidazole-4-carboxamide = 5-formamido-1-(5-phospho-D-ribosyl)imidazole-4-carboxamide + (6S)-5,6,7,8-tetrahydrofolate</text>
        <dbReference type="Rhea" id="RHEA:22192"/>
        <dbReference type="ChEBI" id="CHEBI:57453"/>
        <dbReference type="ChEBI" id="CHEBI:58467"/>
        <dbReference type="ChEBI" id="CHEBI:58475"/>
        <dbReference type="ChEBI" id="CHEBI:195366"/>
        <dbReference type="EC" id="2.1.2.3"/>
    </reaction>
</comment>
<dbReference type="GO" id="GO:0006189">
    <property type="term" value="P:'de novo' IMP biosynthetic process"/>
    <property type="evidence" value="ECO:0007669"/>
    <property type="project" value="UniProtKB-UniRule"/>
</dbReference>
<keyword evidence="6 10" id="KW-0378">Hydrolase</keyword>
<protein>
    <recommendedName>
        <fullName evidence="10">Bifunctional purine biosynthesis protein PurH</fullName>
    </recommendedName>
    <domain>
        <recommendedName>
            <fullName evidence="10">Phosphoribosylaminoimidazolecarboxamide formyltransferase</fullName>
            <ecNumber evidence="10">2.1.2.3</ecNumber>
        </recommendedName>
        <alternativeName>
            <fullName evidence="10">AICAR transformylase</fullName>
        </alternativeName>
    </domain>
    <domain>
        <recommendedName>
            <fullName evidence="10">IMP cyclohydrolase</fullName>
            <ecNumber evidence="10">3.5.4.10</ecNumber>
        </recommendedName>
        <alternativeName>
            <fullName evidence="10">ATIC</fullName>
        </alternativeName>
        <alternativeName>
            <fullName evidence="10">IMP synthase</fullName>
        </alternativeName>
        <alternativeName>
            <fullName evidence="10">Inosinicase</fullName>
        </alternativeName>
    </domain>
</protein>
<dbReference type="FunFam" id="3.40.50.1380:FF:000001">
    <property type="entry name" value="Bifunctional purine biosynthesis protein PurH"/>
    <property type="match status" value="1"/>
</dbReference>
<organism evidence="12 13">
    <name type="scientific">Clostridium thermobutyricum</name>
    <dbReference type="NCBI Taxonomy" id="29372"/>
    <lineage>
        <taxon>Bacteria</taxon>
        <taxon>Bacillati</taxon>
        <taxon>Bacillota</taxon>
        <taxon>Clostridia</taxon>
        <taxon>Eubacteriales</taxon>
        <taxon>Clostridiaceae</taxon>
        <taxon>Clostridium</taxon>
    </lineage>
</organism>
<evidence type="ECO:0000256" key="2">
    <source>
        <dbReference type="ARBA" id="ARBA00004954"/>
    </source>
</evidence>
<evidence type="ECO:0000256" key="9">
    <source>
        <dbReference type="ARBA" id="ARBA00050687"/>
    </source>
</evidence>
<dbReference type="Gene3D" id="3.40.140.20">
    <property type="match status" value="2"/>
</dbReference>
<comment type="pathway">
    <text evidence="2 10">Purine metabolism; IMP biosynthesis via de novo pathway; 5-formamido-1-(5-phospho-D-ribosyl)imidazole-4-carboxamide from 5-amino-1-(5-phospho-D-ribosyl)imidazole-4-carboxamide (10-formyl THF route): step 1/1.</text>
</comment>
<evidence type="ECO:0000256" key="10">
    <source>
        <dbReference type="HAMAP-Rule" id="MF_00139"/>
    </source>
</evidence>
<dbReference type="InterPro" id="IPR024051">
    <property type="entry name" value="AICAR_Tfase_dup_dom_sf"/>
</dbReference>
<comment type="caution">
    <text evidence="12">The sequence shown here is derived from an EMBL/GenBank/DDBJ whole genome shotgun (WGS) entry which is preliminary data.</text>
</comment>
<dbReference type="EC" id="2.1.2.3" evidence="10"/>
<evidence type="ECO:0000256" key="7">
    <source>
        <dbReference type="ARBA" id="ARBA00023268"/>
    </source>
</evidence>
<dbReference type="HAMAP" id="MF_00139">
    <property type="entry name" value="PurH"/>
    <property type="match status" value="1"/>
</dbReference>
<comment type="pathway">
    <text evidence="1 10">Purine metabolism; IMP biosynthesis via de novo pathway; IMP from 5-formamido-1-(5-phospho-D-ribosyl)imidazole-4-carboxamide: step 1/1.</text>
</comment>
<dbReference type="SMART" id="SM00798">
    <property type="entry name" value="AICARFT_IMPCHas"/>
    <property type="match status" value="1"/>
</dbReference>
<dbReference type="eggNOG" id="COG0138">
    <property type="taxonomic scope" value="Bacteria"/>
</dbReference>
<dbReference type="EMBL" id="AGYT01000008">
    <property type="protein sequence ID" value="ENZ01567.1"/>
    <property type="molecule type" value="Genomic_DNA"/>
</dbReference>
<dbReference type="FunFam" id="3.40.140.20:FF:000002">
    <property type="entry name" value="Bifunctional purine biosynthesis protein PurH"/>
    <property type="match status" value="1"/>
</dbReference>
<keyword evidence="7 10" id="KW-0511">Multifunctional enzyme</keyword>
<dbReference type="InterPro" id="IPR016193">
    <property type="entry name" value="Cytidine_deaminase-like"/>
</dbReference>
<dbReference type="GO" id="GO:0004643">
    <property type="term" value="F:phosphoribosylaminoimidazolecarboxamide formyltransferase activity"/>
    <property type="evidence" value="ECO:0007669"/>
    <property type="project" value="UniProtKB-UniRule"/>
</dbReference>
<dbReference type="CDD" id="cd01421">
    <property type="entry name" value="IMPCH"/>
    <property type="match status" value="1"/>
</dbReference>
<gene>
    <name evidence="10" type="primary">purH</name>
    <name evidence="12" type="ORF">HMPREF1092_00801</name>
</gene>
<evidence type="ECO:0000256" key="3">
    <source>
        <dbReference type="ARBA" id="ARBA00007667"/>
    </source>
</evidence>
<evidence type="ECO:0000259" key="11">
    <source>
        <dbReference type="PROSITE" id="PS51855"/>
    </source>
</evidence>
<comment type="catalytic activity">
    <reaction evidence="9 10">
        <text>IMP + H2O = 5-formamido-1-(5-phospho-D-ribosyl)imidazole-4-carboxamide</text>
        <dbReference type="Rhea" id="RHEA:18445"/>
        <dbReference type="ChEBI" id="CHEBI:15377"/>
        <dbReference type="ChEBI" id="CHEBI:58053"/>
        <dbReference type="ChEBI" id="CHEBI:58467"/>
        <dbReference type="EC" id="3.5.4.10"/>
    </reaction>
</comment>
<dbReference type="SMART" id="SM00851">
    <property type="entry name" value="MGS"/>
    <property type="match status" value="1"/>
</dbReference>
<keyword evidence="5 10" id="KW-0658">Purine biosynthesis</keyword>
<evidence type="ECO:0000256" key="8">
    <source>
        <dbReference type="ARBA" id="ARBA00050488"/>
    </source>
</evidence>
<dbReference type="InterPro" id="IPR011607">
    <property type="entry name" value="MGS-like_dom"/>
</dbReference>
<evidence type="ECO:0000313" key="12">
    <source>
        <dbReference type="EMBL" id="ENZ01567.1"/>
    </source>
</evidence>
<dbReference type="PANTHER" id="PTHR11692">
    <property type="entry name" value="BIFUNCTIONAL PURINE BIOSYNTHESIS PROTEIN PURH"/>
    <property type="match status" value="1"/>
</dbReference>
<dbReference type="EC" id="3.5.4.10" evidence="10"/>
<dbReference type="PATRIC" id="fig|999411.4.peg.776"/>
<dbReference type="Pfam" id="PF02142">
    <property type="entry name" value="MGS"/>
    <property type="match status" value="1"/>
</dbReference>
<keyword evidence="4 10" id="KW-0808">Transferase</keyword>
<evidence type="ECO:0000313" key="13">
    <source>
        <dbReference type="Proteomes" id="UP000013097"/>
    </source>
</evidence>
<dbReference type="AlphaFoldDB" id="N9Y143"/>
<dbReference type="InterPro" id="IPR036914">
    <property type="entry name" value="MGS-like_dom_sf"/>
</dbReference>
<dbReference type="Proteomes" id="UP000013097">
    <property type="component" value="Unassembled WGS sequence"/>
</dbReference>
<evidence type="ECO:0000256" key="1">
    <source>
        <dbReference type="ARBA" id="ARBA00004844"/>
    </source>
</evidence>
<dbReference type="UniPathway" id="UPA00074">
    <property type="reaction ID" value="UER00133"/>
</dbReference>
<dbReference type="PROSITE" id="PS51855">
    <property type="entry name" value="MGS"/>
    <property type="match status" value="1"/>
</dbReference>
<dbReference type="PANTHER" id="PTHR11692:SF0">
    <property type="entry name" value="BIFUNCTIONAL PURINE BIOSYNTHESIS PROTEIN ATIC"/>
    <property type="match status" value="1"/>
</dbReference>
<feature type="domain" description="MGS-like" evidence="11">
    <location>
        <begin position="1"/>
        <end position="144"/>
    </location>
</feature>
<dbReference type="FunFam" id="3.40.140.20:FF:000001">
    <property type="entry name" value="Bifunctional purine biosynthesis protein PurH"/>
    <property type="match status" value="1"/>
</dbReference>
<dbReference type="Pfam" id="PF01808">
    <property type="entry name" value="AICARFT_IMPCHas"/>
    <property type="match status" value="1"/>
</dbReference>